<name>A0ABM4W1P0_COFAR</name>
<keyword evidence="2" id="KW-1185">Reference proteome</keyword>
<dbReference type="InterPro" id="IPR036397">
    <property type="entry name" value="RNaseH_sf"/>
</dbReference>
<evidence type="ECO:0000313" key="6">
    <source>
        <dbReference type="RefSeq" id="XP_071925711.1"/>
    </source>
</evidence>
<dbReference type="GeneID" id="140016167"/>
<evidence type="ECO:0000313" key="3">
    <source>
        <dbReference type="RefSeq" id="XP_071924759.1"/>
    </source>
</evidence>
<protein>
    <recommendedName>
        <fullName evidence="1">RNase H type-1 domain-containing protein</fullName>
    </recommendedName>
</protein>
<dbReference type="Proteomes" id="UP001652660">
    <property type="component" value="Chromosome 10c"/>
</dbReference>
<evidence type="ECO:0000259" key="1">
    <source>
        <dbReference type="Pfam" id="PF13456"/>
    </source>
</evidence>
<reference evidence="3 4" key="1">
    <citation type="submission" date="2025-05" db="UniProtKB">
        <authorList>
            <consortium name="RefSeq"/>
        </authorList>
    </citation>
    <scope>IDENTIFICATION</scope>
    <source>
        <tissue evidence="3 4">Leaves</tissue>
    </source>
</reference>
<dbReference type="SUPFAM" id="SSF53098">
    <property type="entry name" value="Ribonuclease H-like"/>
    <property type="match status" value="1"/>
</dbReference>
<dbReference type="RefSeq" id="XP_071925702.1">
    <property type="nucleotide sequence ID" value="XM_072069601.1"/>
</dbReference>
<organism evidence="2 5">
    <name type="scientific">Coffea arabica</name>
    <name type="common">Arabian coffee</name>
    <dbReference type="NCBI Taxonomy" id="13443"/>
    <lineage>
        <taxon>Eukaryota</taxon>
        <taxon>Viridiplantae</taxon>
        <taxon>Streptophyta</taxon>
        <taxon>Embryophyta</taxon>
        <taxon>Tracheophyta</taxon>
        <taxon>Spermatophyta</taxon>
        <taxon>Magnoliopsida</taxon>
        <taxon>eudicotyledons</taxon>
        <taxon>Gunneridae</taxon>
        <taxon>Pentapetalae</taxon>
        <taxon>asterids</taxon>
        <taxon>lamiids</taxon>
        <taxon>Gentianales</taxon>
        <taxon>Rubiaceae</taxon>
        <taxon>Ixoroideae</taxon>
        <taxon>Gardenieae complex</taxon>
        <taxon>Bertiereae - Coffeeae clade</taxon>
        <taxon>Coffeeae</taxon>
        <taxon>Coffea</taxon>
    </lineage>
</organism>
<dbReference type="InterPro" id="IPR012337">
    <property type="entry name" value="RNaseH-like_sf"/>
</dbReference>
<dbReference type="RefSeq" id="XP_071925713.1">
    <property type="nucleotide sequence ID" value="XM_072069612.1"/>
</dbReference>
<dbReference type="Pfam" id="PF13456">
    <property type="entry name" value="RVT_3"/>
    <property type="match status" value="1"/>
</dbReference>
<evidence type="ECO:0000313" key="4">
    <source>
        <dbReference type="RefSeq" id="XP_071925699.1"/>
    </source>
</evidence>
<dbReference type="CDD" id="cd06222">
    <property type="entry name" value="RNase_H_like"/>
    <property type="match status" value="1"/>
</dbReference>
<dbReference type="RefSeq" id="XP_071925699.1">
    <property type="nucleotide sequence ID" value="XM_072069598.1"/>
</dbReference>
<dbReference type="Gene3D" id="3.30.420.10">
    <property type="entry name" value="Ribonuclease H-like superfamily/Ribonuclease H"/>
    <property type="match status" value="1"/>
</dbReference>
<sequence length="189" mass="21272">MQEARSRNDGIKHIEITTNFLWQIWKARNEWCFNQELKEGHQVSKKAVEEWMEYDEAIRDVKMANEENSQPENKHRMLVGLMEQHSNIMYTDAGMNQGKAKAGVGIITKANNGRILVTLSIPHPGAKDTAEMEAIAIRTALGKAIEENMASLLILSDCKAVVNRLNTGCQGLTSMDMLIKDIRQLSQSC</sequence>
<evidence type="ECO:0000313" key="5">
    <source>
        <dbReference type="RefSeq" id="XP_071925702.1"/>
    </source>
</evidence>
<dbReference type="RefSeq" id="XP_071925711.1">
    <property type="nucleotide sequence ID" value="XM_072069610.1"/>
</dbReference>
<feature type="domain" description="RNase H type-1" evidence="1">
    <location>
        <begin position="91"/>
        <end position="188"/>
    </location>
</feature>
<dbReference type="InterPro" id="IPR052929">
    <property type="entry name" value="RNase_H-like_EbsB-rel"/>
</dbReference>
<evidence type="ECO:0000313" key="2">
    <source>
        <dbReference type="Proteomes" id="UP001652660"/>
    </source>
</evidence>
<evidence type="ECO:0000313" key="7">
    <source>
        <dbReference type="RefSeq" id="XP_071925713.1"/>
    </source>
</evidence>
<gene>
    <name evidence="5" type="primary">LOC140016167</name>
    <name evidence="3" type="synonym">LOC140015834</name>
    <name evidence="4" type="synonym">LOC140016166</name>
    <name evidence="6" type="synonym">LOC140016174</name>
    <name evidence="7" type="synonym">LOC140016176</name>
</gene>
<dbReference type="InterPro" id="IPR002156">
    <property type="entry name" value="RNaseH_domain"/>
</dbReference>
<proteinExistence type="predicted"/>
<dbReference type="InterPro" id="IPR044730">
    <property type="entry name" value="RNase_H-like_dom_plant"/>
</dbReference>
<dbReference type="PANTHER" id="PTHR47074">
    <property type="entry name" value="BNAC02G40300D PROTEIN"/>
    <property type="match status" value="1"/>
</dbReference>
<dbReference type="RefSeq" id="XP_071924759.1">
    <property type="nucleotide sequence ID" value="XM_072068658.1"/>
</dbReference>
<dbReference type="PANTHER" id="PTHR47074:SF11">
    <property type="entry name" value="REVERSE TRANSCRIPTASE-LIKE PROTEIN"/>
    <property type="match status" value="1"/>
</dbReference>
<accession>A0ABM4W1P0</accession>